<dbReference type="InterPro" id="IPR003018">
    <property type="entry name" value="GAF"/>
</dbReference>
<dbReference type="InterPro" id="IPR001610">
    <property type="entry name" value="PAC"/>
</dbReference>
<dbReference type="GO" id="GO:0016301">
    <property type="term" value="F:kinase activity"/>
    <property type="evidence" value="ECO:0007669"/>
    <property type="project" value="UniProtKB-KW"/>
</dbReference>
<feature type="domain" description="Response regulatory" evidence="4">
    <location>
        <begin position="6"/>
        <end position="120"/>
    </location>
</feature>
<dbReference type="PROSITE" id="PS51832">
    <property type="entry name" value="HD_GYP"/>
    <property type="match status" value="1"/>
</dbReference>
<dbReference type="Gene3D" id="3.30.450.40">
    <property type="match status" value="4"/>
</dbReference>
<dbReference type="SUPFAM" id="SSF55781">
    <property type="entry name" value="GAF domain-like"/>
    <property type="match status" value="4"/>
</dbReference>
<keyword evidence="2" id="KW-0418">Kinase</keyword>
<evidence type="ECO:0000313" key="9">
    <source>
        <dbReference type="Proteomes" id="UP000256388"/>
    </source>
</evidence>
<feature type="domain" description="PAC" evidence="6">
    <location>
        <begin position="1039"/>
        <end position="1093"/>
    </location>
</feature>
<feature type="modified residue" description="4-aspartylphosphate" evidence="3">
    <location>
        <position position="55"/>
    </location>
</feature>
<dbReference type="Pfam" id="PF13426">
    <property type="entry name" value="PAS_9"/>
    <property type="match status" value="3"/>
</dbReference>
<dbReference type="Pfam" id="PF00989">
    <property type="entry name" value="PAS"/>
    <property type="match status" value="1"/>
</dbReference>
<dbReference type="EMBL" id="QUMS01000001">
    <property type="protein sequence ID" value="REG10781.1"/>
    <property type="molecule type" value="Genomic_DNA"/>
</dbReference>
<dbReference type="SUPFAM" id="SSF109604">
    <property type="entry name" value="HD-domain/PDEase-like"/>
    <property type="match status" value="1"/>
</dbReference>
<evidence type="ECO:0000259" key="4">
    <source>
        <dbReference type="PROSITE" id="PS50110"/>
    </source>
</evidence>
<dbReference type="PANTHER" id="PTHR45228:SF1">
    <property type="entry name" value="CYCLIC DI-GMP PHOSPHODIESTERASE TM_0186"/>
    <property type="match status" value="1"/>
</dbReference>
<dbReference type="PROSITE" id="PS50113">
    <property type="entry name" value="PAC"/>
    <property type="match status" value="2"/>
</dbReference>
<dbReference type="Gene3D" id="1.10.3210.10">
    <property type="entry name" value="Hypothetical protein af1432"/>
    <property type="match status" value="1"/>
</dbReference>
<dbReference type="Pfam" id="PF00072">
    <property type="entry name" value="Response_reg"/>
    <property type="match status" value="1"/>
</dbReference>
<dbReference type="InterPro" id="IPR013767">
    <property type="entry name" value="PAS_fold"/>
</dbReference>
<feature type="domain" description="PAS" evidence="5">
    <location>
        <begin position="379"/>
        <end position="450"/>
    </location>
</feature>
<dbReference type="Pfam" id="PF08448">
    <property type="entry name" value="PAS_4"/>
    <property type="match status" value="1"/>
</dbReference>
<dbReference type="SUPFAM" id="SSF52172">
    <property type="entry name" value="CheY-like"/>
    <property type="match status" value="1"/>
</dbReference>
<dbReference type="PROSITE" id="PS50112">
    <property type="entry name" value="PAS"/>
    <property type="match status" value="5"/>
</dbReference>
<dbReference type="InterPro" id="IPR011006">
    <property type="entry name" value="CheY-like_superfamily"/>
</dbReference>
<keyword evidence="9" id="KW-1185">Reference proteome</keyword>
<dbReference type="CDD" id="cd00077">
    <property type="entry name" value="HDc"/>
    <property type="match status" value="1"/>
</dbReference>
<keyword evidence="3" id="KW-0597">Phosphoprotein</keyword>
<accession>A0A347ZTL1</accession>
<evidence type="ECO:0000313" key="8">
    <source>
        <dbReference type="EMBL" id="REG10781.1"/>
    </source>
</evidence>
<feature type="domain" description="HD-GYP" evidence="7">
    <location>
        <begin position="1423"/>
        <end position="1611"/>
    </location>
</feature>
<keyword evidence="1" id="KW-0808">Transferase</keyword>
<dbReference type="GO" id="GO:0006355">
    <property type="term" value="P:regulation of DNA-templated transcription"/>
    <property type="evidence" value="ECO:0007669"/>
    <property type="project" value="InterPro"/>
</dbReference>
<organism evidence="8 9">
    <name type="scientific">Pelolinea submarina</name>
    <dbReference type="NCBI Taxonomy" id="913107"/>
    <lineage>
        <taxon>Bacteria</taxon>
        <taxon>Bacillati</taxon>
        <taxon>Chloroflexota</taxon>
        <taxon>Anaerolineae</taxon>
        <taxon>Anaerolineales</taxon>
        <taxon>Anaerolineaceae</taxon>
        <taxon>Pelolinea</taxon>
    </lineage>
</organism>
<dbReference type="InterPro" id="IPR001789">
    <property type="entry name" value="Sig_transdc_resp-reg_receiver"/>
</dbReference>
<feature type="domain" description="PAS" evidence="5">
    <location>
        <begin position="132"/>
        <end position="197"/>
    </location>
</feature>
<dbReference type="InterPro" id="IPR000700">
    <property type="entry name" value="PAS-assoc_C"/>
</dbReference>
<dbReference type="PANTHER" id="PTHR45228">
    <property type="entry name" value="CYCLIC DI-GMP PHOSPHODIESTERASE TM_0186-RELATED"/>
    <property type="match status" value="1"/>
</dbReference>
<dbReference type="SMART" id="SM00086">
    <property type="entry name" value="PAC"/>
    <property type="match status" value="4"/>
</dbReference>
<evidence type="ECO:0000259" key="5">
    <source>
        <dbReference type="PROSITE" id="PS50112"/>
    </source>
</evidence>
<feature type="domain" description="PAC" evidence="6">
    <location>
        <begin position="454"/>
        <end position="506"/>
    </location>
</feature>
<evidence type="ECO:0000256" key="1">
    <source>
        <dbReference type="ARBA" id="ARBA00022679"/>
    </source>
</evidence>
<dbReference type="RefSeq" id="WP_116223938.1">
    <property type="nucleotide sequence ID" value="NZ_AP018437.1"/>
</dbReference>
<dbReference type="SMART" id="SM00091">
    <property type="entry name" value="PAS"/>
    <property type="match status" value="5"/>
</dbReference>
<dbReference type="Pfam" id="PF13492">
    <property type="entry name" value="GAF_3"/>
    <property type="match status" value="1"/>
</dbReference>
<dbReference type="GO" id="GO:0000160">
    <property type="term" value="P:phosphorelay signal transduction system"/>
    <property type="evidence" value="ECO:0007669"/>
    <property type="project" value="InterPro"/>
</dbReference>
<sequence length="1611" mass="183196">MTLKSKILIIDDDRNLQKTLKDILKMQEYPLFHALTGKDAVEIFGQENIALIISDLNLPDISGLDLIQSLKKISPEIEFIIVTGYASQQTAIQAINSGAFAYFEKPYDINQLLLSIQQALEKQQTKFLLSESQAKYKNLFDNATVAMFRTTLNGLKFLEFNNAFCELFGFSREELIKRKPISLWVNMDSSRQIQKTVYINGFGENLKLDVRRKNKEVRHCLATFKLYKKEKYIEGSIIDITEQVQLEETVQASEKRFSLAFKTSPYAISICRLSDHKIIDVNNAFTRFLGFSRDEVLNSTSKDLNIWVNPKDQEQVFSDLEKNNEITGREYSFRKKSGEIFTGLFSADSSMILNGERHLLASVIDITSWKNAEKAIRDSESNFKWLYENAPVPYHILAPDGRILDVNQRWCNVLGYSKEEALGKEIFDFIFENEREAARNSFANKKTSNKKFIEGSERKYVTKNGKIRIFKTYDFLVFDSKKNISSIQTTIEDITDRKKAENEFQQNLDRMQRIVNILQYSAGNEQDFLDYALDEAIKLTQSKVGYIYFYSEISQEFTLNTWSDEVMAECSITDKQTTYQLENTGLWGEAVRQRKNIIANDFDKPNPFKKGYPEGHAHLKKFLTVPIFNDGKIEAVIGVANKVADYDETDILQLSLLMESVWKVIDRWQAINALQSSEAKLRNLINGTEDIVLLKDKDFKHILVNQAAQDYFGKTEPEILGKTDFDLMSSDAAKICHKSDLQAINNNNLEINIEKIGDRYFDSRKFPVSLGDQIGIGGFIRDITALKKNEELIQQKSKEISFLYEMGLALSQTIDLDMIFHTSYQYLNLLADCHNFAISLINEQKHTLEVNYSFVDNEPIDISSIEHLLINKKIKTGRCGAINLAKPIFTDNTNSSVCEQSSENLTTKKSIFKSALFIPMIVKNKVIGLLEFRSPKQSAYSQEIAEILVTAANQIGLAIENSRFLQKLQLQTTALNAAASAIVITDPKGIVEWANPAYSILTGYTNDEIQGRVASELVRSGMQDENFYKNLWETVKSGSFWKGTLINRRKDGSLYTEEMTITPLMDNKNNILHYIGIKQDVTERDQRERELTIVANISAALRIAETRSEMYPVILDQLIKQLNVEGATLVLLDPITDEMVIELGRGIWAGSTGLRIPPRVGLSRKILDSMQPYLNNGDQKDPNAFYADQFTNCRASAAVPMIIQDRDIGVIFIGSNRVLNERDIRLLKSVADIAANAIHRSSLREKTQEKVNQLDTLRVIDQAINTSLDLKVTLNVIVKQSRELLNCDALMVLLSKPQTMLLEPVASIGFQPKDIDRLRFHIGDGLAGQSIMERRIVSAESLKVPENILSGESVFQSGEFKSFHSAPLFVKGDLKGVMLIFYHELFSPSPEWIDIVNTLSMQTAIAIDNNELFDGLQRSTLNLTVAYNETIEGWAKALELRDQETEGHSKRVTDLTMRFAYELGINDESIGNIMRGALLHDIGKMGIPDAILNKPGKLTDEEWAFVRKHPQDAFDMLSSIKYLKPALDIPYCHHERWDGTGYPRGLKGEEIPLAARIFAVVDVWDALTSDRPYRKAWPRAKAKEYMLSQAGKHFDPQLVEVFFTRVLNNFQ</sequence>
<feature type="domain" description="PAS" evidence="5">
    <location>
        <begin position="677"/>
        <end position="747"/>
    </location>
</feature>
<name>A0A347ZTL1_9CHLR</name>
<dbReference type="InterPro" id="IPR035965">
    <property type="entry name" value="PAS-like_dom_sf"/>
</dbReference>
<dbReference type="SUPFAM" id="SSF55785">
    <property type="entry name" value="PYP-like sensor domain (PAS domain)"/>
    <property type="match status" value="5"/>
</dbReference>
<evidence type="ECO:0000259" key="7">
    <source>
        <dbReference type="PROSITE" id="PS51832"/>
    </source>
</evidence>
<dbReference type="Proteomes" id="UP000256388">
    <property type="component" value="Unassembled WGS sequence"/>
</dbReference>
<dbReference type="SMART" id="SM00471">
    <property type="entry name" value="HDc"/>
    <property type="match status" value="1"/>
</dbReference>
<dbReference type="InterPro" id="IPR013656">
    <property type="entry name" value="PAS_4"/>
</dbReference>
<dbReference type="Pfam" id="PF13185">
    <property type="entry name" value="GAF_2"/>
    <property type="match status" value="3"/>
</dbReference>
<evidence type="ECO:0000256" key="2">
    <source>
        <dbReference type="ARBA" id="ARBA00022777"/>
    </source>
</evidence>
<dbReference type="OrthoDB" id="9811889at2"/>
<dbReference type="SMART" id="SM00065">
    <property type="entry name" value="GAF"/>
    <property type="match status" value="4"/>
</dbReference>
<dbReference type="PROSITE" id="PS50110">
    <property type="entry name" value="RESPONSE_REGULATORY"/>
    <property type="match status" value="1"/>
</dbReference>
<dbReference type="SMART" id="SM00448">
    <property type="entry name" value="REC"/>
    <property type="match status" value="1"/>
</dbReference>
<gene>
    <name evidence="8" type="ORF">DFR64_0643</name>
</gene>
<evidence type="ECO:0000256" key="3">
    <source>
        <dbReference type="PROSITE-ProRule" id="PRU00169"/>
    </source>
</evidence>
<feature type="domain" description="PAS" evidence="5">
    <location>
        <begin position="253"/>
        <end position="322"/>
    </location>
</feature>
<proteinExistence type="predicted"/>
<dbReference type="NCBIfam" id="TIGR00229">
    <property type="entry name" value="sensory_box"/>
    <property type="match status" value="5"/>
</dbReference>
<dbReference type="InterPro" id="IPR003607">
    <property type="entry name" value="HD/PDEase_dom"/>
</dbReference>
<dbReference type="CDD" id="cd00130">
    <property type="entry name" value="PAS"/>
    <property type="match status" value="4"/>
</dbReference>
<dbReference type="Pfam" id="PF13487">
    <property type="entry name" value="HD_5"/>
    <property type="match status" value="1"/>
</dbReference>
<evidence type="ECO:0000259" key="6">
    <source>
        <dbReference type="PROSITE" id="PS50113"/>
    </source>
</evidence>
<protein>
    <submittedName>
        <fullName evidence="8">PAS domain S-box-containing protein</fullName>
    </submittedName>
</protein>
<dbReference type="InterPro" id="IPR037522">
    <property type="entry name" value="HD_GYP_dom"/>
</dbReference>
<feature type="domain" description="PAS" evidence="5">
    <location>
        <begin position="967"/>
        <end position="1012"/>
    </location>
</feature>
<reference evidence="8 9" key="1">
    <citation type="submission" date="2018-08" db="EMBL/GenBank/DDBJ databases">
        <title>Genomic Encyclopedia of Type Strains, Phase IV (KMG-IV): sequencing the most valuable type-strain genomes for metagenomic binning, comparative biology and taxonomic classification.</title>
        <authorList>
            <person name="Goeker M."/>
        </authorList>
    </citation>
    <scope>NUCLEOTIDE SEQUENCE [LARGE SCALE GENOMIC DNA]</scope>
    <source>
        <strain evidence="8 9">DSM 23923</strain>
    </source>
</reference>
<dbReference type="Gene3D" id="3.40.50.2300">
    <property type="match status" value="1"/>
</dbReference>
<dbReference type="InterPro" id="IPR029016">
    <property type="entry name" value="GAF-like_dom_sf"/>
</dbReference>
<dbReference type="InterPro" id="IPR052020">
    <property type="entry name" value="Cyclic_di-GMP/3'3'-cGAMP_PDE"/>
</dbReference>
<dbReference type="Gene3D" id="3.30.450.20">
    <property type="entry name" value="PAS domain"/>
    <property type="match status" value="5"/>
</dbReference>
<comment type="caution">
    <text evidence="8">The sequence shown here is derived from an EMBL/GenBank/DDBJ whole genome shotgun (WGS) entry which is preliminary data.</text>
</comment>
<dbReference type="InterPro" id="IPR000014">
    <property type="entry name" value="PAS"/>
</dbReference>